<proteinExistence type="predicted"/>
<protein>
    <submittedName>
        <fullName evidence="1">Uncharacterized protein</fullName>
    </submittedName>
</protein>
<dbReference type="AlphaFoldDB" id="A0A0E9SHH6"/>
<evidence type="ECO:0000313" key="1">
    <source>
        <dbReference type="EMBL" id="JAH40140.1"/>
    </source>
</evidence>
<name>A0A0E9SHH6_ANGAN</name>
<dbReference type="EMBL" id="GBXM01068437">
    <property type="protein sequence ID" value="JAH40140.1"/>
    <property type="molecule type" value="Transcribed_RNA"/>
</dbReference>
<sequence length="29" mass="3294">MTQDHSCTYGLEKRVIHPSTAKLNDCECL</sequence>
<reference evidence="1" key="2">
    <citation type="journal article" date="2015" name="Fish Shellfish Immunol.">
        <title>Early steps in the European eel (Anguilla anguilla)-Vibrio vulnificus interaction in the gills: Role of the RtxA13 toxin.</title>
        <authorList>
            <person name="Callol A."/>
            <person name="Pajuelo D."/>
            <person name="Ebbesson L."/>
            <person name="Teles M."/>
            <person name="MacKenzie S."/>
            <person name="Amaro C."/>
        </authorList>
    </citation>
    <scope>NUCLEOTIDE SEQUENCE</scope>
</reference>
<organism evidence="1">
    <name type="scientific">Anguilla anguilla</name>
    <name type="common">European freshwater eel</name>
    <name type="synonym">Muraena anguilla</name>
    <dbReference type="NCBI Taxonomy" id="7936"/>
    <lineage>
        <taxon>Eukaryota</taxon>
        <taxon>Metazoa</taxon>
        <taxon>Chordata</taxon>
        <taxon>Craniata</taxon>
        <taxon>Vertebrata</taxon>
        <taxon>Euteleostomi</taxon>
        <taxon>Actinopterygii</taxon>
        <taxon>Neopterygii</taxon>
        <taxon>Teleostei</taxon>
        <taxon>Anguilliformes</taxon>
        <taxon>Anguillidae</taxon>
        <taxon>Anguilla</taxon>
    </lineage>
</organism>
<reference evidence="1" key="1">
    <citation type="submission" date="2014-11" db="EMBL/GenBank/DDBJ databases">
        <authorList>
            <person name="Amaro Gonzalez C."/>
        </authorList>
    </citation>
    <scope>NUCLEOTIDE SEQUENCE</scope>
</reference>
<accession>A0A0E9SHH6</accession>